<name>A0ABY7FRD1_MYAAR</name>
<evidence type="ECO:0008006" key="5">
    <source>
        <dbReference type="Google" id="ProtNLM"/>
    </source>
</evidence>
<sequence length="438" mass="48596">MVVVQWRHFRLQRNDIFFISLDMDRNVLLLLGLLVTLYGCEANPNDPSTLTGPTGDQFGDLRCPTDDNGMMVATFEIWRNNSATTRVYFSEPADPTVGSMGIPIDQSCCLWTGNGIPDDPFIFTAMVNTLTDTVPSGCDCGIKVLTANYMYQWTAYAQQVPNMNMEGDIELTITCNIDNGLLYTLQAQYTNVPFPIINIPAVTTASWELGLYRASAGTPEIGQGVSVAVGTEIKIRLTFDPPTFASLTNINEDETTGCSIQAELDSPFTGTRPSTGVTYQANTGNFEVFRFAGVPGDLGSVPNTLTIHCEAYLCWLPNDPNCIDRCAANQVRRKRQAEVERLDRPYVIQGVLTITDPVKTEKEQLEDESWSFETLMVPILSVVGVVLLVLVVAGVALCIRRRREPEFRKYSSYSESSSVQSHNNRHFPPSVEGYPRKY</sequence>
<accession>A0ABY7FRD1</accession>
<keyword evidence="4" id="KW-1185">Reference proteome</keyword>
<evidence type="ECO:0000256" key="2">
    <source>
        <dbReference type="SAM" id="Phobius"/>
    </source>
</evidence>
<proteinExistence type="predicted"/>
<evidence type="ECO:0000313" key="3">
    <source>
        <dbReference type="EMBL" id="WAR23592.1"/>
    </source>
</evidence>
<dbReference type="EMBL" id="CP111024">
    <property type="protein sequence ID" value="WAR23592.1"/>
    <property type="molecule type" value="Genomic_DNA"/>
</dbReference>
<gene>
    <name evidence="3" type="ORF">MAR_037261</name>
</gene>
<feature type="region of interest" description="Disordered" evidence="1">
    <location>
        <begin position="413"/>
        <end position="438"/>
    </location>
</feature>
<evidence type="ECO:0000313" key="4">
    <source>
        <dbReference type="Proteomes" id="UP001164746"/>
    </source>
</evidence>
<dbReference type="Proteomes" id="UP001164746">
    <property type="component" value="Chromosome 13"/>
</dbReference>
<feature type="transmembrane region" description="Helical" evidence="2">
    <location>
        <begin position="375"/>
        <end position="399"/>
    </location>
</feature>
<evidence type="ECO:0000256" key="1">
    <source>
        <dbReference type="SAM" id="MobiDB-lite"/>
    </source>
</evidence>
<reference evidence="3" key="1">
    <citation type="submission" date="2022-11" db="EMBL/GenBank/DDBJ databases">
        <title>Centuries of genome instability and evolution in soft-shell clam transmissible cancer (bioRxiv).</title>
        <authorList>
            <person name="Hart S.F.M."/>
            <person name="Yonemitsu M.A."/>
            <person name="Giersch R.M."/>
            <person name="Beal B.F."/>
            <person name="Arriagada G."/>
            <person name="Davis B.W."/>
            <person name="Ostrander E.A."/>
            <person name="Goff S.P."/>
            <person name="Metzger M.J."/>
        </authorList>
    </citation>
    <scope>NUCLEOTIDE SEQUENCE</scope>
    <source>
        <strain evidence="3">MELC-2E11</strain>
        <tissue evidence="3">Siphon/mantle</tissue>
    </source>
</reference>
<keyword evidence="2" id="KW-0812">Transmembrane</keyword>
<keyword evidence="2" id="KW-0472">Membrane</keyword>
<organism evidence="3 4">
    <name type="scientific">Mya arenaria</name>
    <name type="common">Soft-shell clam</name>
    <dbReference type="NCBI Taxonomy" id="6604"/>
    <lineage>
        <taxon>Eukaryota</taxon>
        <taxon>Metazoa</taxon>
        <taxon>Spiralia</taxon>
        <taxon>Lophotrochozoa</taxon>
        <taxon>Mollusca</taxon>
        <taxon>Bivalvia</taxon>
        <taxon>Autobranchia</taxon>
        <taxon>Heteroconchia</taxon>
        <taxon>Euheterodonta</taxon>
        <taxon>Imparidentia</taxon>
        <taxon>Neoheterodontei</taxon>
        <taxon>Myida</taxon>
        <taxon>Myoidea</taxon>
        <taxon>Myidae</taxon>
        <taxon>Mya</taxon>
    </lineage>
</organism>
<keyword evidence="2" id="KW-1133">Transmembrane helix</keyword>
<protein>
    <recommendedName>
        <fullName evidence="5">ZP domain-containing protein</fullName>
    </recommendedName>
</protein>